<protein>
    <recommendedName>
        <fullName evidence="1">PseI/NeuA/B-like domain-containing protein</fullName>
    </recommendedName>
</protein>
<dbReference type="InterPro" id="IPR051690">
    <property type="entry name" value="PseI-like"/>
</dbReference>
<feature type="domain" description="PseI/NeuA/B-like" evidence="1">
    <location>
        <begin position="25"/>
        <end position="229"/>
    </location>
</feature>
<dbReference type="STRING" id="1801737.A2818_02040"/>
<dbReference type="InterPro" id="IPR013132">
    <property type="entry name" value="PseI/NeuA/B-like_N"/>
</dbReference>
<dbReference type="EMBL" id="MFTN01000001">
    <property type="protein sequence ID" value="OGI63583.1"/>
    <property type="molecule type" value="Genomic_DNA"/>
</dbReference>
<sequence>MKKIMIIAECGHNANGSMKHMKLQIDEAKKCGADVAKFQVYDIDKIMTPDNPVYMELKMCQLDKEELRELANYCEKVGIEFCASAFDAERVAWLEEVGIKRHKLASRSIYDTETIKAMEATGKPIIASLGMINEKQGTPSIANSEFLYCVAEYPATITEEMFPKDFKFYSGFSDHTIGTKWAKEAIKRGATIIEKHFTLDRKLPGCDQAGSSDPKEFKEFIDWVRSYEKNG</sequence>
<dbReference type="PANTHER" id="PTHR42966">
    <property type="entry name" value="N-ACETYLNEURAMINATE SYNTHASE"/>
    <property type="match status" value="1"/>
</dbReference>
<dbReference type="AlphaFoldDB" id="A0A1F6V1P0"/>
<proteinExistence type="predicted"/>
<gene>
    <name evidence="2" type="ORF">A2818_02040</name>
</gene>
<evidence type="ECO:0000313" key="3">
    <source>
        <dbReference type="Proteomes" id="UP000177602"/>
    </source>
</evidence>
<dbReference type="GO" id="GO:0016051">
    <property type="term" value="P:carbohydrate biosynthetic process"/>
    <property type="evidence" value="ECO:0007669"/>
    <property type="project" value="InterPro"/>
</dbReference>
<name>A0A1F6V1P0_9BACT</name>
<dbReference type="SUPFAM" id="SSF51569">
    <property type="entry name" value="Aldolase"/>
    <property type="match status" value="1"/>
</dbReference>
<dbReference type="Proteomes" id="UP000177602">
    <property type="component" value="Unassembled WGS sequence"/>
</dbReference>
<evidence type="ECO:0000313" key="2">
    <source>
        <dbReference type="EMBL" id="OGI63583.1"/>
    </source>
</evidence>
<dbReference type="Pfam" id="PF03102">
    <property type="entry name" value="NeuB"/>
    <property type="match status" value="1"/>
</dbReference>
<dbReference type="GO" id="GO:0047444">
    <property type="term" value="F:N-acylneuraminate-9-phosphate synthase activity"/>
    <property type="evidence" value="ECO:0007669"/>
    <property type="project" value="TreeGrafter"/>
</dbReference>
<organism evidence="2 3">
    <name type="scientific">Candidatus Nomurabacteria bacterium RIFCSPHIGHO2_01_FULL_40_12</name>
    <dbReference type="NCBI Taxonomy" id="1801737"/>
    <lineage>
        <taxon>Bacteria</taxon>
        <taxon>Candidatus Nomuraibacteriota</taxon>
    </lineage>
</organism>
<reference evidence="2 3" key="1">
    <citation type="journal article" date="2016" name="Nat. Commun.">
        <title>Thousands of microbial genomes shed light on interconnected biogeochemical processes in an aquifer system.</title>
        <authorList>
            <person name="Anantharaman K."/>
            <person name="Brown C.T."/>
            <person name="Hug L.A."/>
            <person name="Sharon I."/>
            <person name="Castelle C.J."/>
            <person name="Probst A.J."/>
            <person name="Thomas B.C."/>
            <person name="Singh A."/>
            <person name="Wilkins M.J."/>
            <person name="Karaoz U."/>
            <person name="Brodie E.L."/>
            <person name="Williams K.H."/>
            <person name="Hubbard S.S."/>
            <person name="Banfield J.F."/>
        </authorList>
    </citation>
    <scope>NUCLEOTIDE SEQUENCE [LARGE SCALE GENOMIC DNA]</scope>
</reference>
<comment type="caution">
    <text evidence="2">The sequence shown here is derived from an EMBL/GenBank/DDBJ whole genome shotgun (WGS) entry which is preliminary data.</text>
</comment>
<dbReference type="PANTHER" id="PTHR42966:SF1">
    <property type="entry name" value="SIALIC ACID SYNTHASE"/>
    <property type="match status" value="1"/>
</dbReference>
<dbReference type="InterPro" id="IPR013785">
    <property type="entry name" value="Aldolase_TIM"/>
</dbReference>
<dbReference type="Gene3D" id="3.20.20.70">
    <property type="entry name" value="Aldolase class I"/>
    <property type="match status" value="1"/>
</dbReference>
<accession>A0A1F6V1P0</accession>
<evidence type="ECO:0000259" key="1">
    <source>
        <dbReference type="Pfam" id="PF03102"/>
    </source>
</evidence>